<feature type="non-terminal residue" evidence="2">
    <location>
        <position position="1"/>
    </location>
</feature>
<feature type="region of interest" description="Disordered" evidence="1">
    <location>
        <begin position="111"/>
        <end position="133"/>
    </location>
</feature>
<proteinExistence type="predicted"/>
<accession>A0A367KR16</accession>
<dbReference type="AlphaFoldDB" id="A0A367KR16"/>
<dbReference type="EMBL" id="PJQM01000623">
    <property type="protein sequence ID" value="RCI04636.1"/>
    <property type="molecule type" value="Genomic_DNA"/>
</dbReference>
<name>A0A367KR16_RHIST</name>
<sequence>AKPPTNWSRKEGIQLCHLSINISVDSVHGYPGEIIHWFAVALGRNPSFGVEFLQYFKQIENLTIISLSRLTSCMLQWSASHLNCATAGQFCATKSKPKPVAASTPVRRHVVGNSGEEEEGGEEEARTIGRKRTKKVVQEKSKAAKLFEMFQERNKLEDGQVHDYMEML</sequence>
<dbReference type="Proteomes" id="UP000253551">
    <property type="component" value="Unassembled WGS sequence"/>
</dbReference>
<comment type="caution">
    <text evidence="2">The sequence shown here is derived from an EMBL/GenBank/DDBJ whole genome shotgun (WGS) entry which is preliminary data.</text>
</comment>
<protein>
    <submittedName>
        <fullName evidence="2">Uncharacterized protein</fullName>
    </submittedName>
</protein>
<keyword evidence="3" id="KW-1185">Reference proteome</keyword>
<reference evidence="2 3" key="1">
    <citation type="journal article" date="2018" name="G3 (Bethesda)">
        <title>Phylogenetic and Phylogenomic Definition of Rhizopus Species.</title>
        <authorList>
            <person name="Gryganskyi A.P."/>
            <person name="Golan J."/>
            <person name="Dolatabadi S."/>
            <person name="Mondo S."/>
            <person name="Robb S."/>
            <person name="Idnurm A."/>
            <person name="Muszewska A."/>
            <person name="Steczkiewicz K."/>
            <person name="Masonjones S."/>
            <person name="Liao H.L."/>
            <person name="Gajdeczka M.T."/>
            <person name="Anike F."/>
            <person name="Vuek A."/>
            <person name="Anishchenko I.M."/>
            <person name="Voigt K."/>
            <person name="de Hoog G.S."/>
            <person name="Smith M.E."/>
            <person name="Heitman J."/>
            <person name="Vilgalys R."/>
            <person name="Stajich J.E."/>
        </authorList>
    </citation>
    <scope>NUCLEOTIDE SEQUENCE [LARGE SCALE GENOMIC DNA]</scope>
    <source>
        <strain evidence="2 3">LSU 92-RS-03</strain>
    </source>
</reference>
<organism evidence="2 3">
    <name type="scientific">Rhizopus stolonifer</name>
    <name type="common">Rhizopus nigricans</name>
    <dbReference type="NCBI Taxonomy" id="4846"/>
    <lineage>
        <taxon>Eukaryota</taxon>
        <taxon>Fungi</taxon>
        <taxon>Fungi incertae sedis</taxon>
        <taxon>Mucoromycota</taxon>
        <taxon>Mucoromycotina</taxon>
        <taxon>Mucoromycetes</taxon>
        <taxon>Mucorales</taxon>
        <taxon>Mucorineae</taxon>
        <taxon>Rhizopodaceae</taxon>
        <taxon>Rhizopus</taxon>
    </lineage>
</organism>
<evidence type="ECO:0000256" key="1">
    <source>
        <dbReference type="SAM" id="MobiDB-lite"/>
    </source>
</evidence>
<evidence type="ECO:0000313" key="3">
    <source>
        <dbReference type="Proteomes" id="UP000253551"/>
    </source>
</evidence>
<evidence type="ECO:0000313" key="2">
    <source>
        <dbReference type="EMBL" id="RCI04636.1"/>
    </source>
</evidence>
<gene>
    <name evidence="2" type="ORF">CU098_013208</name>
</gene>